<evidence type="ECO:0000256" key="2">
    <source>
        <dbReference type="ARBA" id="ARBA00022747"/>
    </source>
</evidence>
<dbReference type="PANTHER" id="PTHR30408:SF12">
    <property type="entry name" value="TYPE I RESTRICTION ENZYME MJAVIII SPECIFICITY SUBUNIT"/>
    <property type="match status" value="1"/>
</dbReference>
<accession>A0ABD4DN07</accession>
<reference evidence="6 8" key="2">
    <citation type="submission" date="2019-07" db="EMBL/GenBank/DDBJ databases">
        <title>Genomic Encyclopedia of Archaeal and Bacterial Type Strains, Phase II (KMG-II): from individual species to whole genera.</title>
        <authorList>
            <person name="Goeker M."/>
        </authorList>
    </citation>
    <scope>NUCLEOTIDE SEQUENCE [LARGE SCALE GENOMIC DNA]</scope>
    <source>
        <strain evidence="6 8">DSM 14571</strain>
    </source>
</reference>
<dbReference type="GO" id="GO:0003677">
    <property type="term" value="F:DNA binding"/>
    <property type="evidence" value="ECO:0007669"/>
    <property type="project" value="UniProtKB-KW"/>
</dbReference>
<organism evidence="5 7">
    <name type="scientific">Elizabethkingia miricola</name>
    <name type="common">Chryseobacterium miricola</name>
    <dbReference type="NCBI Taxonomy" id="172045"/>
    <lineage>
        <taxon>Bacteria</taxon>
        <taxon>Pseudomonadati</taxon>
        <taxon>Bacteroidota</taxon>
        <taxon>Flavobacteriia</taxon>
        <taxon>Flavobacteriales</taxon>
        <taxon>Weeksellaceae</taxon>
        <taxon>Elizabethkingia</taxon>
    </lineage>
</organism>
<dbReference type="SUPFAM" id="SSF116734">
    <property type="entry name" value="DNA methylase specificity domain"/>
    <property type="match status" value="2"/>
</dbReference>
<dbReference type="Proteomes" id="UP000324513">
    <property type="component" value="Unassembled WGS sequence"/>
</dbReference>
<evidence type="ECO:0000256" key="3">
    <source>
        <dbReference type="ARBA" id="ARBA00023125"/>
    </source>
</evidence>
<dbReference type="EMBL" id="LNOI01000001">
    <property type="protein sequence ID" value="KUY20112.1"/>
    <property type="molecule type" value="Genomic_DNA"/>
</dbReference>
<dbReference type="RefSeq" id="WP_059343962.1">
    <property type="nucleotide sequence ID" value="NZ_CP140570.1"/>
</dbReference>
<dbReference type="PANTHER" id="PTHR30408">
    <property type="entry name" value="TYPE-1 RESTRICTION ENZYME ECOKI SPECIFICITY PROTEIN"/>
    <property type="match status" value="1"/>
</dbReference>
<evidence type="ECO:0000313" key="8">
    <source>
        <dbReference type="Proteomes" id="UP000324513"/>
    </source>
</evidence>
<dbReference type="Pfam" id="PF01420">
    <property type="entry name" value="Methylase_S"/>
    <property type="match status" value="2"/>
</dbReference>
<evidence type="ECO:0000313" key="6">
    <source>
        <dbReference type="EMBL" id="TYO92128.1"/>
    </source>
</evidence>
<evidence type="ECO:0000259" key="4">
    <source>
        <dbReference type="Pfam" id="PF01420"/>
    </source>
</evidence>
<dbReference type="Gene3D" id="3.90.220.20">
    <property type="entry name" value="DNA methylase specificity domains"/>
    <property type="match status" value="2"/>
</dbReference>
<keyword evidence="8" id="KW-1185">Reference proteome</keyword>
<comment type="caution">
    <text evidence="5">The sequence shown here is derived from an EMBL/GenBank/DDBJ whole genome shotgun (WGS) entry which is preliminary data.</text>
</comment>
<feature type="domain" description="Type I restriction modification DNA specificity" evidence="4">
    <location>
        <begin position="18"/>
        <end position="149"/>
    </location>
</feature>
<dbReference type="InterPro" id="IPR052021">
    <property type="entry name" value="Type-I_RS_S_subunit"/>
</dbReference>
<dbReference type="AlphaFoldDB" id="A0ABD4DN07"/>
<dbReference type="EMBL" id="VNHK01000005">
    <property type="protein sequence ID" value="TYO92128.1"/>
    <property type="molecule type" value="Genomic_DNA"/>
</dbReference>
<dbReference type="InterPro" id="IPR044946">
    <property type="entry name" value="Restrct_endonuc_typeI_TRD_sf"/>
</dbReference>
<evidence type="ECO:0000256" key="1">
    <source>
        <dbReference type="ARBA" id="ARBA00010923"/>
    </source>
</evidence>
<name>A0ABD4DN07_ELIMR</name>
<sequence length="544" mass="63017">MEKYNFGIIIEDITSRYTKIKQNDYLDEGLYPIIDQGKNFIAGFSNEILNENDDYLPNIIFGDHTKSIKYIDFSFNIGADGVKVLNVDRSIAYTKYVYYYLKSVILPDAGYSRHFKFLKEIQIPLPSYENQIRIANLLEKIETTIAERKNAIDLLDELVKATFYQMFGDNNSRNLKPLSQHLRIQQGFAFKSNEFSKTGIPIIKIGTVNKGYFDTTSFSYINESNDEKLEKFKVYKNDLLISMTGTVGKDDYGNTCLATNFSDYYYLNQRVAKLIPDEIGLNRLFLMYFLRSPSIKSEIIKSNRGVRQANISNEDILSIQINFPSIALQNKFADIAQKIESIKTEQEGQLKYLEELYTSVSHKVFEGDIDLSKVPFDASLISNAIEVPKKEPIEKPEVILQQEASKEEIKKVVKPTQGKFTWENVSFKEVADYIQDEFEGHYFNAEMLLRFLREDMGMFVNYFSSAEQKKNPQYENADDFYRFIATALTGENHFLTLEQVFYNAETENISNISFTEIDVEYLSKKDKKERSGIYFRIKDETTTP</sequence>
<feature type="domain" description="Type I restriction modification DNA specificity" evidence="4">
    <location>
        <begin position="184"/>
        <end position="348"/>
    </location>
</feature>
<dbReference type="CDD" id="cd17278">
    <property type="entry name" value="RMtype1_S_LdeBORF1052P-TRD2-CR2"/>
    <property type="match status" value="1"/>
</dbReference>
<dbReference type="Proteomes" id="UP000064412">
    <property type="component" value="Unassembled WGS sequence"/>
</dbReference>
<comment type="similarity">
    <text evidence="1">Belongs to the type-I restriction system S methylase family.</text>
</comment>
<reference evidence="5 7" key="1">
    <citation type="submission" date="2015-11" db="EMBL/GenBank/DDBJ databases">
        <authorList>
            <person name="Nicholson A.C."/>
            <person name="Humrighouse B.W."/>
            <person name="Graziano J."/>
            <person name="Lasker B."/>
            <person name="Whitney A.M."/>
            <person name="Mcquiston J.R."/>
        </authorList>
    </citation>
    <scope>NUCLEOTIDE SEQUENCE [LARGE SCALE GENOMIC DNA]</scope>
    <source>
        <strain evidence="5 7">G4071</strain>
    </source>
</reference>
<evidence type="ECO:0000313" key="7">
    <source>
        <dbReference type="Proteomes" id="UP000064412"/>
    </source>
</evidence>
<evidence type="ECO:0000313" key="5">
    <source>
        <dbReference type="EMBL" id="KUY20112.1"/>
    </source>
</evidence>
<keyword evidence="3" id="KW-0238">DNA-binding</keyword>
<dbReference type="Gene3D" id="1.10.287.1120">
    <property type="entry name" value="Bipartite methylase S protein"/>
    <property type="match status" value="1"/>
</dbReference>
<dbReference type="InterPro" id="IPR000055">
    <property type="entry name" value="Restrct_endonuc_typeI_TRD"/>
</dbReference>
<proteinExistence type="inferred from homology"/>
<gene>
    <name evidence="5" type="ORF">ATB95_04085</name>
    <name evidence="6" type="ORF">LX74_01788</name>
</gene>
<dbReference type="GO" id="GO:0009307">
    <property type="term" value="P:DNA restriction-modification system"/>
    <property type="evidence" value="ECO:0007669"/>
    <property type="project" value="UniProtKB-KW"/>
</dbReference>
<protein>
    <submittedName>
        <fullName evidence="6">Type I restriction enzyme S subunit</fullName>
    </submittedName>
</protein>
<keyword evidence="2" id="KW-0680">Restriction system</keyword>